<evidence type="ECO:0000259" key="6">
    <source>
        <dbReference type="PROSITE" id="PS50921"/>
    </source>
</evidence>
<keyword evidence="2" id="KW-0418">Kinase</keyword>
<dbReference type="Pfam" id="PF13185">
    <property type="entry name" value="GAF_2"/>
    <property type="match status" value="1"/>
</dbReference>
<comment type="caution">
    <text evidence="7">The sequence shown here is derived from an EMBL/GenBank/DDBJ whole genome shotgun (WGS) entry which is preliminary data.</text>
</comment>
<proteinExistence type="predicted"/>
<feature type="domain" description="ANTAR" evidence="6">
    <location>
        <begin position="197"/>
        <end position="258"/>
    </location>
</feature>
<keyword evidence="8" id="KW-1185">Reference proteome</keyword>
<evidence type="ECO:0000256" key="3">
    <source>
        <dbReference type="ARBA" id="ARBA00023015"/>
    </source>
</evidence>
<evidence type="ECO:0000313" key="8">
    <source>
        <dbReference type="Proteomes" id="UP001183176"/>
    </source>
</evidence>
<dbReference type="PROSITE" id="PS50921">
    <property type="entry name" value="ANTAR"/>
    <property type="match status" value="1"/>
</dbReference>
<dbReference type="SMART" id="SM00065">
    <property type="entry name" value="GAF"/>
    <property type="match status" value="1"/>
</dbReference>
<dbReference type="Proteomes" id="UP001183176">
    <property type="component" value="Unassembled WGS sequence"/>
</dbReference>
<organism evidence="7 8">
    <name type="scientific">Jatrophihabitans lederbergiae</name>
    <dbReference type="NCBI Taxonomy" id="3075547"/>
    <lineage>
        <taxon>Bacteria</taxon>
        <taxon>Bacillati</taxon>
        <taxon>Actinomycetota</taxon>
        <taxon>Actinomycetes</taxon>
        <taxon>Jatrophihabitantales</taxon>
        <taxon>Jatrophihabitantaceae</taxon>
        <taxon>Jatrophihabitans</taxon>
    </lineage>
</organism>
<keyword evidence="3" id="KW-0805">Transcription regulation</keyword>
<dbReference type="InterPro" id="IPR003018">
    <property type="entry name" value="GAF"/>
</dbReference>
<dbReference type="InterPro" id="IPR005561">
    <property type="entry name" value="ANTAR"/>
</dbReference>
<dbReference type="InterPro" id="IPR036388">
    <property type="entry name" value="WH-like_DNA-bd_sf"/>
</dbReference>
<dbReference type="InterPro" id="IPR011006">
    <property type="entry name" value="CheY-like_superfamily"/>
</dbReference>
<evidence type="ECO:0000256" key="2">
    <source>
        <dbReference type="ARBA" id="ARBA00022777"/>
    </source>
</evidence>
<protein>
    <submittedName>
        <fullName evidence="7">GAF and ANTAR domain-containing protein</fullName>
    </submittedName>
</protein>
<keyword evidence="4" id="KW-0804">Transcription</keyword>
<sequence>MKGTAMTGVALDADNQADGSPTAEQAGEDAAHLQASLAGLAGLVTGAFGLQELLVQVATFAAHAIPGADGAGVTLLRVDRTDNRIEALAASAPFVEDIDEIQYVTLNEGPCITAALERRTVRSGSLGGERMWPRFGPRVGRLGVHSALSLPLLLPGQVVGAINVYAHGKDVFDEHAAELGELFAKPAAVSVHNAQILAQALALTVQLQTALSTRPVIDQAIGLLRGRGGGTAEEAFGRLRALSQSEHTKLADVAQHIVDEAVRRARARHSQP</sequence>
<accession>A0ABU2JF51</accession>
<evidence type="ECO:0000256" key="5">
    <source>
        <dbReference type="SAM" id="MobiDB-lite"/>
    </source>
</evidence>
<evidence type="ECO:0000313" key="7">
    <source>
        <dbReference type="EMBL" id="MDT0263624.1"/>
    </source>
</evidence>
<dbReference type="Pfam" id="PF03861">
    <property type="entry name" value="ANTAR"/>
    <property type="match status" value="1"/>
</dbReference>
<dbReference type="Gene3D" id="3.30.450.40">
    <property type="match status" value="1"/>
</dbReference>
<dbReference type="SUPFAM" id="SSF52172">
    <property type="entry name" value="CheY-like"/>
    <property type="match status" value="1"/>
</dbReference>
<dbReference type="Gene3D" id="1.10.10.10">
    <property type="entry name" value="Winged helix-like DNA-binding domain superfamily/Winged helix DNA-binding domain"/>
    <property type="match status" value="1"/>
</dbReference>
<name>A0ABU2JF51_9ACTN</name>
<keyword evidence="1" id="KW-0808">Transferase</keyword>
<dbReference type="SMART" id="SM01012">
    <property type="entry name" value="ANTAR"/>
    <property type="match status" value="1"/>
</dbReference>
<dbReference type="SUPFAM" id="SSF55781">
    <property type="entry name" value="GAF domain-like"/>
    <property type="match status" value="1"/>
</dbReference>
<evidence type="ECO:0000256" key="1">
    <source>
        <dbReference type="ARBA" id="ARBA00022679"/>
    </source>
</evidence>
<dbReference type="InterPro" id="IPR029016">
    <property type="entry name" value="GAF-like_dom_sf"/>
</dbReference>
<dbReference type="InterPro" id="IPR012074">
    <property type="entry name" value="GAF_ANTAR"/>
</dbReference>
<dbReference type="PIRSF" id="PIRSF036625">
    <property type="entry name" value="GAF_ANTAR"/>
    <property type="match status" value="1"/>
</dbReference>
<feature type="region of interest" description="Disordered" evidence="5">
    <location>
        <begin position="1"/>
        <end position="28"/>
    </location>
</feature>
<reference evidence="8" key="1">
    <citation type="submission" date="2023-07" db="EMBL/GenBank/DDBJ databases">
        <title>30 novel species of actinomycetes from the DSMZ collection.</title>
        <authorList>
            <person name="Nouioui I."/>
        </authorList>
    </citation>
    <scope>NUCLEOTIDE SEQUENCE [LARGE SCALE GENOMIC DNA]</scope>
    <source>
        <strain evidence="8">DSM 44399</strain>
    </source>
</reference>
<dbReference type="EMBL" id="JAVREH010000045">
    <property type="protein sequence ID" value="MDT0263624.1"/>
    <property type="molecule type" value="Genomic_DNA"/>
</dbReference>
<evidence type="ECO:0000256" key="4">
    <source>
        <dbReference type="ARBA" id="ARBA00023163"/>
    </source>
</evidence>
<gene>
    <name evidence="7" type="ORF">RM423_19785</name>
</gene>